<evidence type="ECO:0000313" key="2">
    <source>
        <dbReference type="Proteomes" id="UP001055879"/>
    </source>
</evidence>
<evidence type="ECO:0000313" key="1">
    <source>
        <dbReference type="EMBL" id="KAI3772928.1"/>
    </source>
</evidence>
<keyword evidence="2" id="KW-1185">Reference proteome</keyword>
<comment type="caution">
    <text evidence="1">The sequence shown here is derived from an EMBL/GenBank/DDBJ whole genome shotgun (WGS) entry which is preliminary data.</text>
</comment>
<name>A0ACB9FNJ9_ARCLA</name>
<accession>A0ACB9FNJ9</accession>
<reference evidence="2" key="1">
    <citation type="journal article" date="2022" name="Mol. Ecol. Resour.">
        <title>The genomes of chicory, endive, great burdock and yacon provide insights into Asteraceae palaeo-polyploidization history and plant inulin production.</title>
        <authorList>
            <person name="Fan W."/>
            <person name="Wang S."/>
            <person name="Wang H."/>
            <person name="Wang A."/>
            <person name="Jiang F."/>
            <person name="Liu H."/>
            <person name="Zhao H."/>
            <person name="Xu D."/>
            <person name="Zhang Y."/>
        </authorList>
    </citation>
    <scope>NUCLEOTIDE SEQUENCE [LARGE SCALE GENOMIC DNA]</scope>
    <source>
        <strain evidence="2">cv. Niubang</strain>
    </source>
</reference>
<gene>
    <name evidence="1" type="ORF">L6452_04124</name>
</gene>
<proteinExistence type="predicted"/>
<sequence>MVNLFDLNTSIGGNRLLTDKPHYEGSPVSRSQSDMSRTRLGDDQINDKVIVSELGKSPSNRKSNGTPIKMLIAQEMSKEEGPKQSPPNLVAKLMGLDALPQRHQLGSASCRSNLRGPRNHSGSMDFIQKEHGFLDTREHNEINLYQEQREYKDVYEIWQQSKKTHGNLPQQGRYKQSKNEKSMDLVREKFMEAKRLSTDEKHRQSKQFQDALEVLSSNKDLFLKLLQEPNSLFSQHHNLQSIPPPPDSRRITVLRPSKLVDGHKLTGSGKKNGKQINETAQIGHCNMWDKSNSRFLQSPECYKYNGNPTQPTRIVVLKPSSGKPNEMKVVASPPSSLRTSNDDGFYGDPEDSETLESREAPKQSTRSMSENPSSHRRDETLLSSVFSNGYIGDESSFSKSEVYYAAGNLSDSEVMSPTSRHSWDYINRFGSPYSSSSFSRASYSPESSVCREAKKRLSERWAMMALNGSVQEQRHIRRSSSTLGEMLALSDSKKSAESEELCKNREGSKGSTSYLTIDLNKAEDADSSPKNLVRSKSVPVSSAIFGSRLDEDSEFLKGKKDDSKDLTKEKGVKSSLFKGRVSSLFFSKSRKSSKLKPNKADDEHQSAMPRHIGTDGSQCINDTVIEDVPGLHGSSRKASCQGPAVAGLVGEHLPERGFSVTKPETPGNANENQDQPSPISVLELQFEDDDRTAACSRNAKLDEHGADAIKYSLIDKSPPIGSIARTLSWDDSAVGPVTPHPGKTSMSPEEEEQECLLHVQTLLSAAGIDGEVQSGSFSTRWHSPESPLDPCLRDTYMSLTDKEPLVVHRANQRHKRSIQRLVFDCVNEALIDTTDCSAHMVVDHVWTRMKEWISGEERCVWDSDGEDGGGTAAVERVVRKEVVGEVWVEQLRLEIENIKKEIEEKVVEEVVEECVVELTNRVILGYNP</sequence>
<organism evidence="1 2">
    <name type="scientific">Arctium lappa</name>
    <name type="common">Greater burdock</name>
    <name type="synonym">Lappa major</name>
    <dbReference type="NCBI Taxonomy" id="4217"/>
    <lineage>
        <taxon>Eukaryota</taxon>
        <taxon>Viridiplantae</taxon>
        <taxon>Streptophyta</taxon>
        <taxon>Embryophyta</taxon>
        <taxon>Tracheophyta</taxon>
        <taxon>Spermatophyta</taxon>
        <taxon>Magnoliopsida</taxon>
        <taxon>eudicotyledons</taxon>
        <taxon>Gunneridae</taxon>
        <taxon>Pentapetalae</taxon>
        <taxon>asterids</taxon>
        <taxon>campanulids</taxon>
        <taxon>Asterales</taxon>
        <taxon>Asteraceae</taxon>
        <taxon>Carduoideae</taxon>
        <taxon>Cardueae</taxon>
        <taxon>Arctiinae</taxon>
        <taxon>Arctium</taxon>
    </lineage>
</organism>
<reference evidence="1 2" key="2">
    <citation type="journal article" date="2022" name="Mol. Ecol. Resour.">
        <title>The genomes of chicory, endive, great burdock and yacon provide insights into Asteraceae paleo-polyploidization history and plant inulin production.</title>
        <authorList>
            <person name="Fan W."/>
            <person name="Wang S."/>
            <person name="Wang H."/>
            <person name="Wang A."/>
            <person name="Jiang F."/>
            <person name="Liu H."/>
            <person name="Zhao H."/>
            <person name="Xu D."/>
            <person name="Zhang Y."/>
        </authorList>
    </citation>
    <scope>NUCLEOTIDE SEQUENCE [LARGE SCALE GENOMIC DNA]</scope>
    <source>
        <strain evidence="2">cv. Niubang</strain>
    </source>
</reference>
<dbReference type="EMBL" id="CM042047">
    <property type="protein sequence ID" value="KAI3772928.1"/>
    <property type="molecule type" value="Genomic_DNA"/>
</dbReference>
<protein>
    <submittedName>
        <fullName evidence="1">Uncharacterized protein</fullName>
    </submittedName>
</protein>
<dbReference type="Proteomes" id="UP001055879">
    <property type="component" value="Linkage Group LG01"/>
</dbReference>